<dbReference type="GO" id="GO:0016209">
    <property type="term" value="F:antioxidant activity"/>
    <property type="evidence" value="ECO:0007669"/>
    <property type="project" value="InterPro"/>
</dbReference>
<accession>A0A7K1UCT2</accession>
<keyword evidence="9" id="KW-1185">Reference proteome</keyword>
<dbReference type="InterPro" id="IPR050553">
    <property type="entry name" value="Thioredoxin_ResA/DsbE_sf"/>
</dbReference>
<keyword evidence="5" id="KW-0175">Coiled coil</keyword>
<proteinExistence type="predicted"/>
<keyword evidence="2" id="KW-0201">Cytochrome c-type biogenesis</keyword>
<dbReference type="PROSITE" id="PS51352">
    <property type="entry name" value="THIOREDOXIN_2"/>
    <property type="match status" value="1"/>
</dbReference>
<organism evidence="8 9">
    <name type="scientific">Chitinophaga tropicalis</name>
    <dbReference type="NCBI Taxonomy" id="2683588"/>
    <lineage>
        <taxon>Bacteria</taxon>
        <taxon>Pseudomonadati</taxon>
        <taxon>Bacteroidota</taxon>
        <taxon>Chitinophagia</taxon>
        <taxon>Chitinophagales</taxon>
        <taxon>Chitinophagaceae</taxon>
        <taxon>Chitinophaga</taxon>
    </lineage>
</organism>
<feature type="coiled-coil region" evidence="5">
    <location>
        <begin position="131"/>
        <end position="158"/>
    </location>
</feature>
<evidence type="ECO:0000256" key="3">
    <source>
        <dbReference type="ARBA" id="ARBA00023157"/>
    </source>
</evidence>
<evidence type="ECO:0000259" key="7">
    <source>
        <dbReference type="PROSITE" id="PS51352"/>
    </source>
</evidence>
<dbReference type="InterPro" id="IPR025380">
    <property type="entry name" value="DUF4369"/>
</dbReference>
<keyword evidence="6" id="KW-0732">Signal</keyword>
<evidence type="ECO:0000256" key="5">
    <source>
        <dbReference type="SAM" id="Coils"/>
    </source>
</evidence>
<evidence type="ECO:0000256" key="1">
    <source>
        <dbReference type="ARBA" id="ARBA00004196"/>
    </source>
</evidence>
<dbReference type="GO" id="GO:0030313">
    <property type="term" value="C:cell envelope"/>
    <property type="evidence" value="ECO:0007669"/>
    <property type="project" value="UniProtKB-SubCell"/>
</dbReference>
<dbReference type="Pfam" id="PF14289">
    <property type="entry name" value="DUF4369"/>
    <property type="match status" value="1"/>
</dbReference>
<gene>
    <name evidence="8" type="ORF">GO493_26410</name>
</gene>
<comment type="caution">
    <text evidence="8">The sequence shown here is derived from an EMBL/GenBank/DDBJ whole genome shotgun (WGS) entry which is preliminary data.</text>
</comment>
<dbReference type="EMBL" id="WRXN01000016">
    <property type="protein sequence ID" value="MVT11825.1"/>
    <property type="molecule type" value="Genomic_DNA"/>
</dbReference>
<dbReference type="Proteomes" id="UP000461730">
    <property type="component" value="Unassembled WGS sequence"/>
</dbReference>
<protein>
    <submittedName>
        <fullName evidence="8">Redoxin domain-containing protein</fullName>
    </submittedName>
</protein>
<reference evidence="8 9" key="1">
    <citation type="submission" date="2019-12" db="EMBL/GenBank/DDBJ databases">
        <title>Chitinophaga sp. strain ysch24 (GDMCC 1.1355), whole genome shotgun sequence.</title>
        <authorList>
            <person name="Zhang X."/>
        </authorList>
    </citation>
    <scope>NUCLEOTIDE SEQUENCE [LARGE SCALE GENOMIC DNA]</scope>
    <source>
        <strain evidence="9">ysch24</strain>
    </source>
</reference>
<name>A0A7K1UCT2_9BACT</name>
<feature type="chain" id="PRO_5029864089" evidence="6">
    <location>
        <begin position="19"/>
        <end position="380"/>
    </location>
</feature>
<evidence type="ECO:0000256" key="4">
    <source>
        <dbReference type="ARBA" id="ARBA00023284"/>
    </source>
</evidence>
<keyword evidence="3" id="KW-1015">Disulfide bond</keyword>
<evidence type="ECO:0000256" key="2">
    <source>
        <dbReference type="ARBA" id="ARBA00022748"/>
    </source>
</evidence>
<dbReference type="GO" id="GO:0017004">
    <property type="term" value="P:cytochrome complex assembly"/>
    <property type="evidence" value="ECO:0007669"/>
    <property type="project" value="UniProtKB-KW"/>
</dbReference>
<keyword evidence="4" id="KW-0676">Redox-active center</keyword>
<evidence type="ECO:0000313" key="9">
    <source>
        <dbReference type="Proteomes" id="UP000461730"/>
    </source>
</evidence>
<dbReference type="Pfam" id="PF00578">
    <property type="entry name" value="AhpC-TSA"/>
    <property type="match status" value="1"/>
</dbReference>
<evidence type="ECO:0000256" key="6">
    <source>
        <dbReference type="SAM" id="SignalP"/>
    </source>
</evidence>
<dbReference type="PANTHER" id="PTHR42852">
    <property type="entry name" value="THIOL:DISULFIDE INTERCHANGE PROTEIN DSBE"/>
    <property type="match status" value="1"/>
</dbReference>
<feature type="domain" description="Thioredoxin" evidence="7">
    <location>
        <begin position="242"/>
        <end position="380"/>
    </location>
</feature>
<dbReference type="SUPFAM" id="SSF52833">
    <property type="entry name" value="Thioredoxin-like"/>
    <property type="match status" value="1"/>
</dbReference>
<dbReference type="InterPro" id="IPR013766">
    <property type="entry name" value="Thioredoxin_domain"/>
</dbReference>
<dbReference type="GO" id="GO:0016491">
    <property type="term" value="F:oxidoreductase activity"/>
    <property type="evidence" value="ECO:0007669"/>
    <property type="project" value="InterPro"/>
</dbReference>
<dbReference type="PROSITE" id="PS00194">
    <property type="entry name" value="THIOREDOXIN_1"/>
    <property type="match status" value="1"/>
</dbReference>
<dbReference type="PANTHER" id="PTHR42852:SF6">
    <property type="entry name" value="THIOL:DISULFIDE INTERCHANGE PROTEIN DSBE"/>
    <property type="match status" value="1"/>
</dbReference>
<sequence>MKSVMLMAILMSPFVLFAQDKKKGEQSFKIDGAVTTLQKPAKVYLKRKVKGENQVDSTEVKAGKFTFSGILAEPTMAYLMLKVQDPAGEQPQAGRGKDWLTVFLDKGDITITTQDSISKATVKGSAANDDFTKLNALLKDINTQMNDLEQQYRQLYMAKDEEGMKKLEPKFDELEAAQKTIWRDYLKNNTGSPIALFVLNQYAGYDINVTEVEPLYNKLSKKLRKTPSGLDFAKRLELAKKTAVGQIATEFTQPDVEGRNVSLASYKGKYVLVDFWASWCGPCRAENPNVVKAYSKFRDKGFDILGVSLDEKKDKWQAAIQADNLPWTHVSDLKGWKNAAAEQYGIRAIPQNLLLDPKGMIIARNLRGDALERKLSEVLK</sequence>
<dbReference type="InterPro" id="IPR000866">
    <property type="entry name" value="AhpC/TSA"/>
</dbReference>
<dbReference type="CDD" id="cd02966">
    <property type="entry name" value="TlpA_like_family"/>
    <property type="match status" value="1"/>
</dbReference>
<dbReference type="Gene3D" id="3.40.30.10">
    <property type="entry name" value="Glutaredoxin"/>
    <property type="match status" value="1"/>
</dbReference>
<evidence type="ECO:0000313" key="8">
    <source>
        <dbReference type="EMBL" id="MVT11825.1"/>
    </source>
</evidence>
<dbReference type="RefSeq" id="WP_157309245.1">
    <property type="nucleotide sequence ID" value="NZ_WRXN01000016.1"/>
</dbReference>
<dbReference type="InterPro" id="IPR036249">
    <property type="entry name" value="Thioredoxin-like_sf"/>
</dbReference>
<comment type="subcellular location">
    <subcellularLocation>
        <location evidence="1">Cell envelope</location>
    </subcellularLocation>
</comment>
<feature type="signal peptide" evidence="6">
    <location>
        <begin position="1"/>
        <end position="18"/>
    </location>
</feature>
<dbReference type="InterPro" id="IPR017937">
    <property type="entry name" value="Thioredoxin_CS"/>
</dbReference>
<dbReference type="AlphaFoldDB" id="A0A7K1UCT2"/>